<dbReference type="EMBL" id="JAEHOE010000001">
    <property type="protein sequence ID" value="KAG2502091.1"/>
    <property type="molecule type" value="Genomic_DNA"/>
</dbReference>
<feature type="region of interest" description="Disordered" evidence="2">
    <location>
        <begin position="1067"/>
        <end position="1135"/>
    </location>
</feature>
<dbReference type="SUPFAM" id="SSF56112">
    <property type="entry name" value="Protein kinase-like (PK-like)"/>
    <property type="match status" value="1"/>
</dbReference>
<feature type="region of interest" description="Disordered" evidence="2">
    <location>
        <begin position="838"/>
        <end position="858"/>
    </location>
</feature>
<comment type="similarity">
    <text evidence="1">Belongs to the protein kinase superfamily. ADCK protein kinase family.</text>
</comment>
<sequence length="1135" mass="117111">MQLRPSNARSAAGRRSAANPPQSIRQTTQRCAAFPPEAADGVAQALNSLHLPGSVADLLSGDPAAWRGIQPHFGSRAIAGAVESFTAQAPRLPSLPQFDASAVSGALPHPPAFNLSFPVDAGSLTSAPAGLAAVASSAAASLSSLASESGSSLSAALKSVALAAPAGSLPSLEGLPELTSLDRLQPHFGSEALARGLDSLAGWAGSRFQGLELLDAETASRLTSALGELRGVAGVMTLPPALGASGGASMQQLGAAVGALAAGLRGAAAEGGAAVGALAAGPDALLAAASSAFEQAQLQGVGGYSLPTLAVVGALTALAVAASTPGEDYTGPPVPLPDDRLSHDYDPEALAAYWARRPLAVVKRSAQVAAEAASFGAALLMDMWTGRLAANERERAEQLRGIIERLGPAYVKVAQALSTRVDLLTAAYFEEIQRLQDRVPPFPCEVARAEMQKAFGGRPVEAVFASLSDRPVAAASLGQVYRGTLRPELGGEDVAVKVQRPDVLEQVSLDLLIMRKIAIAMKENLQMSTDWAAVIDAWGLRFLHEMDYTREAANAEAFAAQMAERGVEGITVAAVRHDLSSDFVLTTDWVQGEKLSESTASDVRELCNTLLNAYLIQLLDTGFLHADPHPGNLIRTPDGKICVLDFGLMTEVTPEQRLALVEYIAHLSTQDWEKLAVDLQTLGFIPPEVNPRQAGLVEPLGRVMEQLTGGGGASKVNIDKVMADLEALGDKYPIQIPAFFALILRAFSVIEGIALRVDPDYAIVAECFPYLAHRLLSDDSPRMRAVLKDVLYGTKNRIDVDRLLRVADGLSNFTTDGLAPEQGTATAAAAAGGTASGRAASGGSASTSGRELAAPRQPGTGLVLASSARRGGAGSDSDDSAVLSPVAVDALRQLLRPGSYAAELLVEELAAAVDALSREALSSLVRGVLASGPAALSLRSVEALGPLRSVLLPLPTPVEIIARMAPAVALTPEDREALGVVRAILILAQKVAPQGDAAAAGSPEAAAAAAQALARGVRPRRVARLANELGSLLPQLAPGLAYTSDLFVRALLRRAQKRLTDAAQLAVSGRPQAVTMPSSAAGRAGTQQAQSQPQGAAAFASVQPAIPMRMMGAPPSAPPRQGGTGSAPGTRGSGR</sequence>
<organism evidence="4 5">
    <name type="scientific">Edaphochlamys debaryana</name>
    <dbReference type="NCBI Taxonomy" id="47281"/>
    <lineage>
        <taxon>Eukaryota</taxon>
        <taxon>Viridiplantae</taxon>
        <taxon>Chlorophyta</taxon>
        <taxon>core chlorophytes</taxon>
        <taxon>Chlorophyceae</taxon>
        <taxon>CS clade</taxon>
        <taxon>Chlamydomonadales</taxon>
        <taxon>Chlamydomonadales incertae sedis</taxon>
        <taxon>Edaphochlamys</taxon>
    </lineage>
</organism>
<dbReference type="InterPro" id="IPR004147">
    <property type="entry name" value="ABC1_dom"/>
</dbReference>
<dbReference type="GO" id="GO:0005524">
    <property type="term" value="F:ATP binding"/>
    <property type="evidence" value="ECO:0007669"/>
    <property type="project" value="InterPro"/>
</dbReference>
<evidence type="ECO:0000313" key="5">
    <source>
        <dbReference type="Proteomes" id="UP000612055"/>
    </source>
</evidence>
<feature type="compositionally biased region" description="Low complexity" evidence="2">
    <location>
        <begin position="838"/>
        <end position="850"/>
    </location>
</feature>
<evidence type="ECO:0000256" key="2">
    <source>
        <dbReference type="SAM" id="MobiDB-lite"/>
    </source>
</evidence>
<dbReference type="PANTHER" id="PTHR10566">
    <property type="entry name" value="CHAPERONE-ACTIVITY OF BC1 COMPLEX CABC1 -RELATED"/>
    <property type="match status" value="1"/>
</dbReference>
<dbReference type="GO" id="GO:0004672">
    <property type="term" value="F:protein kinase activity"/>
    <property type="evidence" value="ECO:0007669"/>
    <property type="project" value="InterPro"/>
</dbReference>
<feature type="compositionally biased region" description="Gly residues" evidence="2">
    <location>
        <begin position="1122"/>
        <end position="1135"/>
    </location>
</feature>
<feature type="compositionally biased region" description="Low complexity" evidence="2">
    <location>
        <begin position="1"/>
        <end position="21"/>
    </location>
</feature>
<feature type="domain" description="Protein kinase" evidence="3">
    <location>
        <begin position="466"/>
        <end position="814"/>
    </location>
</feature>
<accession>A0A836C6B6</accession>
<evidence type="ECO:0000259" key="3">
    <source>
        <dbReference type="PROSITE" id="PS50011"/>
    </source>
</evidence>
<dbReference type="AlphaFoldDB" id="A0A836C6B6"/>
<dbReference type="Pfam" id="PF03109">
    <property type="entry name" value="ABC1"/>
    <property type="match status" value="1"/>
</dbReference>
<name>A0A836C6B6_9CHLO</name>
<proteinExistence type="inferred from homology"/>
<evidence type="ECO:0000313" key="4">
    <source>
        <dbReference type="EMBL" id="KAG2502091.1"/>
    </source>
</evidence>
<dbReference type="PROSITE" id="PS50011">
    <property type="entry name" value="PROTEIN_KINASE_DOM"/>
    <property type="match status" value="1"/>
</dbReference>
<reference evidence="4" key="1">
    <citation type="journal article" date="2020" name="bioRxiv">
        <title>Comparative genomics of Chlamydomonas.</title>
        <authorList>
            <person name="Craig R.J."/>
            <person name="Hasan A.R."/>
            <person name="Ness R.W."/>
            <person name="Keightley P.D."/>
        </authorList>
    </citation>
    <scope>NUCLEOTIDE SEQUENCE</scope>
    <source>
        <strain evidence="4">CCAP 11/70</strain>
    </source>
</reference>
<evidence type="ECO:0000256" key="1">
    <source>
        <dbReference type="ARBA" id="ARBA00009670"/>
    </source>
</evidence>
<dbReference type="InterPro" id="IPR050154">
    <property type="entry name" value="UbiB_kinase"/>
</dbReference>
<dbReference type="Proteomes" id="UP000612055">
    <property type="component" value="Unassembled WGS sequence"/>
</dbReference>
<feature type="region of interest" description="Disordered" evidence="2">
    <location>
        <begin position="1"/>
        <end position="28"/>
    </location>
</feature>
<feature type="compositionally biased region" description="Low complexity" evidence="2">
    <location>
        <begin position="1087"/>
        <end position="1100"/>
    </location>
</feature>
<dbReference type="PANTHER" id="PTHR10566:SF118">
    <property type="entry name" value="PROTEIN KINASE DOMAIN-CONTAINING PROTEIN"/>
    <property type="match status" value="1"/>
</dbReference>
<comment type="caution">
    <text evidence="4">The sequence shown here is derived from an EMBL/GenBank/DDBJ whole genome shotgun (WGS) entry which is preliminary data.</text>
</comment>
<protein>
    <recommendedName>
        <fullName evidence="3">Protein kinase domain-containing protein</fullName>
    </recommendedName>
</protein>
<keyword evidence="5" id="KW-1185">Reference proteome</keyword>
<dbReference type="CDD" id="cd05121">
    <property type="entry name" value="ABC1_ADCK3-like"/>
    <property type="match status" value="1"/>
</dbReference>
<gene>
    <name evidence="4" type="ORF">HYH03_000583</name>
</gene>
<dbReference type="OrthoDB" id="427480at2759"/>
<dbReference type="InterPro" id="IPR000719">
    <property type="entry name" value="Prot_kinase_dom"/>
</dbReference>
<dbReference type="InterPro" id="IPR011009">
    <property type="entry name" value="Kinase-like_dom_sf"/>
</dbReference>